<evidence type="ECO:0000256" key="2">
    <source>
        <dbReference type="ARBA" id="ARBA00022679"/>
    </source>
</evidence>
<comment type="similarity">
    <text evidence="1 4">Belongs to the thiolase-like superfamily. Beta-ketoacyl-ACP synthases family.</text>
</comment>
<keyword evidence="7" id="KW-1185">Reference proteome</keyword>
<dbReference type="Pfam" id="PF02801">
    <property type="entry name" value="Ketoacyl-synt_C"/>
    <property type="match status" value="1"/>
</dbReference>
<evidence type="ECO:0000256" key="3">
    <source>
        <dbReference type="ARBA" id="ARBA00023315"/>
    </source>
</evidence>
<proteinExistence type="inferred from homology"/>
<gene>
    <name evidence="6" type="ORF">ACFP4F_27840</name>
</gene>
<dbReference type="InterPro" id="IPR014031">
    <property type="entry name" value="Ketoacyl_synth_C"/>
</dbReference>
<evidence type="ECO:0000313" key="6">
    <source>
        <dbReference type="EMBL" id="MFC6066332.1"/>
    </source>
</evidence>
<evidence type="ECO:0000259" key="5">
    <source>
        <dbReference type="PROSITE" id="PS52004"/>
    </source>
</evidence>
<dbReference type="PROSITE" id="PS52004">
    <property type="entry name" value="KS3_2"/>
    <property type="match status" value="1"/>
</dbReference>
<protein>
    <submittedName>
        <fullName evidence="6">Beta-ketoacyl-[acyl-carrier-protein] synthase family protein</fullName>
    </submittedName>
</protein>
<name>A0ABW1MSE1_9ACTN</name>
<reference evidence="7" key="1">
    <citation type="journal article" date="2019" name="Int. J. Syst. Evol. Microbiol.">
        <title>The Global Catalogue of Microorganisms (GCM) 10K type strain sequencing project: providing services to taxonomists for standard genome sequencing and annotation.</title>
        <authorList>
            <consortium name="The Broad Institute Genomics Platform"/>
            <consortium name="The Broad Institute Genome Sequencing Center for Infectious Disease"/>
            <person name="Wu L."/>
            <person name="Ma J."/>
        </authorList>
    </citation>
    <scope>NUCLEOTIDE SEQUENCE [LARGE SCALE GENOMIC DNA]</scope>
    <source>
        <strain evidence="7">CGMCC 1.15180</strain>
    </source>
</reference>
<organism evidence="6 7">
    <name type="scientific">Streptomyces ochraceiscleroticus</name>
    <dbReference type="NCBI Taxonomy" id="47761"/>
    <lineage>
        <taxon>Bacteria</taxon>
        <taxon>Bacillati</taxon>
        <taxon>Actinomycetota</taxon>
        <taxon>Actinomycetes</taxon>
        <taxon>Kitasatosporales</taxon>
        <taxon>Streptomycetaceae</taxon>
        <taxon>Streptomyces</taxon>
    </lineage>
</organism>
<comment type="caution">
    <text evidence="6">The sequence shown here is derived from an EMBL/GenBank/DDBJ whole genome shotgun (WGS) entry which is preliminary data.</text>
</comment>
<dbReference type="SUPFAM" id="SSF53901">
    <property type="entry name" value="Thiolase-like"/>
    <property type="match status" value="2"/>
</dbReference>
<evidence type="ECO:0000256" key="1">
    <source>
        <dbReference type="ARBA" id="ARBA00008467"/>
    </source>
</evidence>
<dbReference type="SMART" id="SM00825">
    <property type="entry name" value="PKS_KS"/>
    <property type="match status" value="1"/>
</dbReference>
<dbReference type="InterPro" id="IPR020841">
    <property type="entry name" value="PKS_Beta-ketoAc_synthase_dom"/>
</dbReference>
<dbReference type="PROSITE" id="PS00606">
    <property type="entry name" value="KS3_1"/>
    <property type="match status" value="1"/>
</dbReference>
<dbReference type="InterPro" id="IPR014030">
    <property type="entry name" value="Ketoacyl_synth_N"/>
</dbReference>
<evidence type="ECO:0000256" key="4">
    <source>
        <dbReference type="RuleBase" id="RU003694"/>
    </source>
</evidence>
<sequence length="415" mass="42157">MRADDVAVTGLGLVTAAGSGAAEFWRTLCAGRSTARPDPALAALPHTFSCRADDFEPERELGGRLSRRLDRFTQLGLSAAQQAVLDAKLDPGSWAPERVGVVLGVGSNSLERYAPEFQRLAAGRPTKISPYALPRSVPNMAAGEVAIHLGCRGPNFVTSSACASGATAIGVARDLVRSGTCDVVLTGGTESGLAPMAVAGFGQLGVLSRGGKQTAPSGEPSCRPSCRPFDAARDGFVLGEGAAVLVLESGAHARARCAPVRALLRGYGASADAHHATAPHPEGRGAEQAVRGAMADAGCVPGDIHHVNAHGTATVVGDAVEAAVLRRVFGEPPPVTAAKSVTGHVLGASGAIEAAATVLSLQEQTVPPTADLVRPDPALDLDVVAGRPRPVPMDAALTSSFGFGGQNAVLVFTTA</sequence>
<dbReference type="PANTHER" id="PTHR11712:SF347">
    <property type="entry name" value="BETA KETOACYL-ACYL CARRIER PROTEIN SYNTHASE"/>
    <property type="match status" value="1"/>
</dbReference>
<dbReference type="PANTHER" id="PTHR11712">
    <property type="entry name" value="POLYKETIDE SYNTHASE-RELATED"/>
    <property type="match status" value="1"/>
</dbReference>
<dbReference type="InterPro" id="IPR000794">
    <property type="entry name" value="Beta-ketoacyl_synthase"/>
</dbReference>
<dbReference type="CDD" id="cd00834">
    <property type="entry name" value="KAS_I_II"/>
    <property type="match status" value="1"/>
</dbReference>
<evidence type="ECO:0000313" key="7">
    <source>
        <dbReference type="Proteomes" id="UP001596139"/>
    </source>
</evidence>
<dbReference type="Proteomes" id="UP001596139">
    <property type="component" value="Unassembled WGS sequence"/>
</dbReference>
<dbReference type="EMBL" id="JBHSPX010000008">
    <property type="protein sequence ID" value="MFC6066332.1"/>
    <property type="molecule type" value="Genomic_DNA"/>
</dbReference>
<keyword evidence="3" id="KW-0012">Acyltransferase</keyword>
<dbReference type="InterPro" id="IPR018201">
    <property type="entry name" value="Ketoacyl_synth_AS"/>
</dbReference>
<dbReference type="NCBIfam" id="NF005589">
    <property type="entry name" value="PRK07314.1"/>
    <property type="match status" value="1"/>
</dbReference>
<keyword evidence="2 4" id="KW-0808">Transferase</keyword>
<dbReference type="InterPro" id="IPR016039">
    <property type="entry name" value="Thiolase-like"/>
</dbReference>
<accession>A0ABW1MSE1</accession>
<dbReference type="Gene3D" id="3.40.47.10">
    <property type="match status" value="2"/>
</dbReference>
<dbReference type="Pfam" id="PF00109">
    <property type="entry name" value="ketoacyl-synt"/>
    <property type="match status" value="1"/>
</dbReference>
<feature type="domain" description="Ketosynthase family 3 (KS3)" evidence="5">
    <location>
        <begin position="3"/>
        <end position="414"/>
    </location>
</feature>
<dbReference type="RefSeq" id="WP_031060498.1">
    <property type="nucleotide sequence ID" value="NZ_JBHSPX010000008.1"/>
</dbReference>